<feature type="transmembrane region" description="Helical" evidence="1">
    <location>
        <begin position="80"/>
        <end position="101"/>
    </location>
</feature>
<evidence type="ECO:0008006" key="4">
    <source>
        <dbReference type="Google" id="ProtNLM"/>
    </source>
</evidence>
<dbReference type="InParanoid" id="A0A1V8TSJ8"/>
<dbReference type="AlphaFoldDB" id="A0A1V8TSJ8"/>
<evidence type="ECO:0000256" key="1">
    <source>
        <dbReference type="SAM" id="Phobius"/>
    </source>
</evidence>
<keyword evidence="1" id="KW-1133">Transmembrane helix</keyword>
<gene>
    <name evidence="2" type="ORF">B0A48_01211</name>
</gene>
<keyword evidence="1" id="KW-0472">Membrane</keyword>
<evidence type="ECO:0000313" key="3">
    <source>
        <dbReference type="Proteomes" id="UP000192596"/>
    </source>
</evidence>
<sequence>MPLPTYGAAPIAKTFVLVRILSLIAMVTIIGLTANFVSQIVSTNIEPPKEIVGTLSVTSLAALYTLLSLPFFYAQGSLTLLVLTAIDALLLLAFTIISVLLGRPLSYMNCMAVGSASDAASAQNAYEFTTALMGNVKAGATGIGGLAGTTRVNCFETKAIWGCCVGCAVLFATSGIVLPVLWWKARRAGGGAEKGGA</sequence>
<dbReference type="STRING" id="1507870.A0A1V8TSJ8"/>
<comment type="caution">
    <text evidence="2">The sequence shown here is derived from an EMBL/GenBank/DDBJ whole genome shotgun (WGS) entry which is preliminary data.</text>
</comment>
<evidence type="ECO:0000313" key="2">
    <source>
        <dbReference type="EMBL" id="OQO14335.1"/>
    </source>
</evidence>
<reference evidence="3" key="1">
    <citation type="submission" date="2017-03" db="EMBL/GenBank/DDBJ databases">
        <title>Genomes of endolithic fungi from Antarctica.</title>
        <authorList>
            <person name="Coleine C."/>
            <person name="Masonjones S."/>
            <person name="Stajich J.E."/>
        </authorList>
    </citation>
    <scope>NUCLEOTIDE SEQUENCE [LARGE SCALE GENOMIC DNA]</scope>
    <source>
        <strain evidence="3">CCFEE 5527</strain>
    </source>
</reference>
<organism evidence="2 3">
    <name type="scientific">Cryoendolithus antarcticus</name>
    <dbReference type="NCBI Taxonomy" id="1507870"/>
    <lineage>
        <taxon>Eukaryota</taxon>
        <taxon>Fungi</taxon>
        <taxon>Dikarya</taxon>
        <taxon>Ascomycota</taxon>
        <taxon>Pezizomycotina</taxon>
        <taxon>Dothideomycetes</taxon>
        <taxon>Dothideomycetidae</taxon>
        <taxon>Cladosporiales</taxon>
        <taxon>Cladosporiaceae</taxon>
        <taxon>Cryoendolithus</taxon>
    </lineage>
</organism>
<keyword evidence="3" id="KW-1185">Reference proteome</keyword>
<feature type="transmembrane region" description="Helical" evidence="1">
    <location>
        <begin position="20"/>
        <end position="41"/>
    </location>
</feature>
<accession>A0A1V8TSJ8</accession>
<dbReference type="OrthoDB" id="5366688at2759"/>
<keyword evidence="1" id="KW-0812">Transmembrane</keyword>
<dbReference type="Proteomes" id="UP000192596">
    <property type="component" value="Unassembled WGS sequence"/>
</dbReference>
<name>A0A1V8TSJ8_9PEZI</name>
<protein>
    <recommendedName>
        <fullName evidence="4">MARVEL domain-containing protein</fullName>
    </recommendedName>
</protein>
<feature type="transmembrane region" description="Helical" evidence="1">
    <location>
        <begin position="53"/>
        <end position="74"/>
    </location>
</feature>
<dbReference type="EMBL" id="NAJO01000002">
    <property type="protein sequence ID" value="OQO14335.1"/>
    <property type="molecule type" value="Genomic_DNA"/>
</dbReference>
<proteinExistence type="predicted"/>
<feature type="transmembrane region" description="Helical" evidence="1">
    <location>
        <begin position="159"/>
        <end position="183"/>
    </location>
</feature>